<evidence type="ECO:0000256" key="3">
    <source>
        <dbReference type="ARBA" id="ARBA00022692"/>
    </source>
</evidence>
<keyword evidence="3 6" id="KW-0812">Transmembrane</keyword>
<dbReference type="GO" id="GO:0022857">
    <property type="term" value="F:transmembrane transporter activity"/>
    <property type="evidence" value="ECO:0007669"/>
    <property type="project" value="InterPro"/>
</dbReference>
<feature type="transmembrane region" description="Helical" evidence="6">
    <location>
        <begin position="70"/>
        <end position="88"/>
    </location>
</feature>
<dbReference type="CDD" id="cd17321">
    <property type="entry name" value="MFS_MMR_MDR_like"/>
    <property type="match status" value="1"/>
</dbReference>
<evidence type="ECO:0000256" key="6">
    <source>
        <dbReference type="SAM" id="Phobius"/>
    </source>
</evidence>
<feature type="transmembrane region" description="Helical" evidence="6">
    <location>
        <begin position="42"/>
        <end position="63"/>
    </location>
</feature>
<comment type="subcellular location">
    <subcellularLocation>
        <location evidence="1">Membrane</location>
        <topology evidence="1">Multi-pass membrane protein</topology>
    </subcellularLocation>
</comment>
<dbReference type="PANTHER" id="PTHR42718:SF9">
    <property type="entry name" value="MAJOR FACILITATOR SUPERFAMILY MULTIDRUG TRANSPORTER MFSC"/>
    <property type="match status" value="1"/>
</dbReference>
<keyword evidence="9" id="KW-1185">Reference proteome</keyword>
<dbReference type="InterPro" id="IPR011701">
    <property type="entry name" value="MFS"/>
</dbReference>
<sequence length="434" mass="44553">MAAVALSVLLSVLDYAIANVALPTIARDIHTSASDSIWVINAYQLASLSMLLPLASIGARIGFARVCRIGIALFLVASACCAVSHTLLELALARALQGIGGACIMGVNVALLRFIYPSESLGKGIALNGLVVGFGVALGPTVGSIVLSFATWPWIFWINIPLALAALLLATAALPVTPRGATPVDIRGIVLTATAFCTSVIGADDLVHGGSGAALLFLLLGVASWVGLLAHQRGRENPILPLDLLRLPEFLVAFGVGVSAFVASNFFIIAMPFTLEETFHRPETITGFLITPWAACVGIASYAVGKFADRVPAAILSSVGMLVTASGFLALWLLPTDASNFDIVWRTGLAGTGFGIFQPPNNRAMMLAAPKGREGGASGLVSVARLGGQTAGALMVAGVFAHAAHPSSLCLALAAVVALGGAALSASRRLVGRV</sequence>
<feature type="transmembrane region" description="Helical" evidence="6">
    <location>
        <begin position="209"/>
        <end position="230"/>
    </location>
</feature>
<feature type="transmembrane region" description="Helical" evidence="6">
    <location>
        <begin position="250"/>
        <end position="273"/>
    </location>
</feature>
<dbReference type="PROSITE" id="PS50850">
    <property type="entry name" value="MFS"/>
    <property type="match status" value="1"/>
</dbReference>
<feature type="domain" description="Major facilitator superfamily (MFS) profile" evidence="7">
    <location>
        <begin position="1"/>
        <end position="430"/>
    </location>
</feature>
<dbReference type="RefSeq" id="WP_081797547.1">
    <property type="nucleotide sequence ID" value="NZ_BAND01000041.1"/>
</dbReference>
<dbReference type="PANTHER" id="PTHR42718">
    <property type="entry name" value="MAJOR FACILITATOR SUPERFAMILY MULTIDRUG TRANSPORTER MFSC"/>
    <property type="match status" value="1"/>
</dbReference>
<comment type="caution">
    <text evidence="8">The sequence shown here is derived from an EMBL/GenBank/DDBJ whole genome shotgun (WGS) entry which is preliminary data.</text>
</comment>
<evidence type="ECO:0000256" key="1">
    <source>
        <dbReference type="ARBA" id="ARBA00004141"/>
    </source>
</evidence>
<name>A0A023D5A0_ACIMT</name>
<keyword evidence="2" id="KW-0813">Transport</keyword>
<dbReference type="InterPro" id="IPR036259">
    <property type="entry name" value="MFS_trans_sf"/>
</dbReference>
<proteinExistence type="predicted"/>
<feature type="transmembrane region" description="Helical" evidence="6">
    <location>
        <begin position="94"/>
        <end position="115"/>
    </location>
</feature>
<dbReference type="SUPFAM" id="SSF103473">
    <property type="entry name" value="MFS general substrate transporter"/>
    <property type="match status" value="1"/>
</dbReference>
<dbReference type="PRINTS" id="PR01036">
    <property type="entry name" value="TCRTETB"/>
</dbReference>
<evidence type="ECO:0000256" key="5">
    <source>
        <dbReference type="ARBA" id="ARBA00023136"/>
    </source>
</evidence>
<dbReference type="GO" id="GO:0016020">
    <property type="term" value="C:membrane"/>
    <property type="evidence" value="ECO:0007669"/>
    <property type="project" value="UniProtKB-SubCell"/>
</dbReference>
<gene>
    <name evidence="8" type="ORF">Amme_041_015</name>
</gene>
<feature type="transmembrane region" description="Helical" evidence="6">
    <location>
        <begin position="127"/>
        <end position="148"/>
    </location>
</feature>
<reference evidence="8 9" key="2">
    <citation type="journal article" date="2014" name="FEMS Microbiol. Lett.">
        <title>Draft genomic DNA sequence of the facultatively methylotrophic bacterium Acidomonas methanolica type strain MB58.</title>
        <authorList>
            <person name="Higashiura N."/>
            <person name="Hadano H."/>
            <person name="Hirakawa H."/>
            <person name="Matsutani M."/>
            <person name="Takabe S."/>
            <person name="Matsushita K."/>
            <person name="Azuma Y."/>
        </authorList>
    </citation>
    <scope>NUCLEOTIDE SEQUENCE [LARGE SCALE GENOMIC DNA]</scope>
    <source>
        <strain evidence="8 9">MB58</strain>
    </source>
</reference>
<feature type="transmembrane region" description="Helical" evidence="6">
    <location>
        <begin position="285"/>
        <end position="304"/>
    </location>
</feature>
<evidence type="ECO:0000313" key="9">
    <source>
        <dbReference type="Proteomes" id="UP000019760"/>
    </source>
</evidence>
<evidence type="ECO:0000256" key="2">
    <source>
        <dbReference type="ARBA" id="ARBA00022448"/>
    </source>
</evidence>
<feature type="transmembrane region" description="Helical" evidence="6">
    <location>
        <begin position="311"/>
        <end position="334"/>
    </location>
</feature>
<dbReference type="Pfam" id="PF07690">
    <property type="entry name" value="MFS_1"/>
    <property type="match status" value="1"/>
</dbReference>
<dbReference type="Gene3D" id="1.20.1250.20">
    <property type="entry name" value="MFS general substrate transporter like domains"/>
    <property type="match status" value="1"/>
</dbReference>
<feature type="transmembrane region" description="Helical" evidence="6">
    <location>
        <begin position="186"/>
        <end position="203"/>
    </location>
</feature>
<keyword evidence="5 6" id="KW-0472">Membrane</keyword>
<reference evidence="9" key="1">
    <citation type="journal article" date="2014" name="FEMS Microbiol. Lett.">
        <title>Draft Genomic DNA Sequence of the Facultatively Methylotrophic Bacterium Acidomonas methanolica type strain MB58.</title>
        <authorList>
            <person name="Higashiura N."/>
            <person name="Hadano H."/>
            <person name="Hirakawa H."/>
            <person name="Matsutani M."/>
            <person name="Takabe S."/>
            <person name="Matsushita K."/>
            <person name="Azuma Y."/>
        </authorList>
    </citation>
    <scope>NUCLEOTIDE SEQUENCE [LARGE SCALE GENOMIC DNA]</scope>
    <source>
        <strain evidence="9">MB58</strain>
    </source>
</reference>
<dbReference type="Gene3D" id="1.20.1720.10">
    <property type="entry name" value="Multidrug resistance protein D"/>
    <property type="match status" value="1"/>
</dbReference>
<evidence type="ECO:0000313" key="8">
    <source>
        <dbReference type="EMBL" id="GAJ28981.1"/>
    </source>
</evidence>
<feature type="transmembrane region" description="Helical" evidence="6">
    <location>
        <begin position="403"/>
        <end position="424"/>
    </location>
</feature>
<protein>
    <submittedName>
        <fullName evidence="8">Transporter</fullName>
    </submittedName>
</protein>
<organism evidence="8 9">
    <name type="scientific">Acidomonas methanolica NBRC 104435</name>
    <dbReference type="NCBI Taxonomy" id="1231351"/>
    <lineage>
        <taxon>Bacteria</taxon>
        <taxon>Pseudomonadati</taxon>
        <taxon>Pseudomonadota</taxon>
        <taxon>Alphaproteobacteria</taxon>
        <taxon>Acetobacterales</taxon>
        <taxon>Acetobacteraceae</taxon>
        <taxon>Acidomonas</taxon>
    </lineage>
</organism>
<evidence type="ECO:0000256" key="4">
    <source>
        <dbReference type="ARBA" id="ARBA00022989"/>
    </source>
</evidence>
<dbReference type="OrthoDB" id="9812221at2"/>
<accession>A0A023D5A0</accession>
<feature type="transmembrane region" description="Helical" evidence="6">
    <location>
        <begin position="154"/>
        <end position="174"/>
    </location>
</feature>
<dbReference type="EMBL" id="BAND01000041">
    <property type="protein sequence ID" value="GAJ28981.1"/>
    <property type="molecule type" value="Genomic_DNA"/>
</dbReference>
<dbReference type="AlphaFoldDB" id="A0A023D5A0"/>
<evidence type="ECO:0000259" key="7">
    <source>
        <dbReference type="PROSITE" id="PS50850"/>
    </source>
</evidence>
<dbReference type="InterPro" id="IPR020846">
    <property type="entry name" value="MFS_dom"/>
</dbReference>
<keyword evidence="4 6" id="KW-1133">Transmembrane helix</keyword>
<dbReference type="Proteomes" id="UP000019760">
    <property type="component" value="Unassembled WGS sequence"/>
</dbReference>